<dbReference type="EMBL" id="JACVVD010000001">
    <property type="protein sequence ID" value="MBD0379081.1"/>
    <property type="molecule type" value="Genomic_DNA"/>
</dbReference>
<gene>
    <name evidence="2" type="ORF">ICC18_02945</name>
</gene>
<reference evidence="2" key="1">
    <citation type="submission" date="2020-09" db="EMBL/GenBank/DDBJ databases">
        <title>Draft Genome Sequence of Paenibacillus sp. WST5.</title>
        <authorList>
            <person name="Bao Z."/>
        </authorList>
    </citation>
    <scope>NUCLEOTIDE SEQUENCE</scope>
    <source>
        <strain evidence="2">WST5</strain>
    </source>
</reference>
<dbReference type="AlphaFoldDB" id="A0A926KLA6"/>
<accession>A0A926KLA6</accession>
<protein>
    <submittedName>
        <fullName evidence="2">YfhD family protein</fullName>
    </submittedName>
</protein>
<dbReference type="RefSeq" id="WP_188172867.1">
    <property type="nucleotide sequence ID" value="NZ_JACVVD010000001.1"/>
</dbReference>
<evidence type="ECO:0000313" key="2">
    <source>
        <dbReference type="EMBL" id="MBD0379081.1"/>
    </source>
</evidence>
<proteinExistence type="predicted"/>
<evidence type="ECO:0000313" key="3">
    <source>
        <dbReference type="Proteomes" id="UP000650466"/>
    </source>
</evidence>
<comment type="caution">
    <text evidence="2">The sequence shown here is derived from an EMBL/GenBank/DDBJ whole genome shotgun (WGS) entry which is preliminary data.</text>
</comment>
<dbReference type="InterPro" id="IPR025435">
    <property type="entry name" value="YfhD-like"/>
</dbReference>
<evidence type="ECO:0000256" key="1">
    <source>
        <dbReference type="SAM" id="MobiDB-lite"/>
    </source>
</evidence>
<feature type="region of interest" description="Disordered" evidence="1">
    <location>
        <begin position="1"/>
        <end position="51"/>
    </location>
</feature>
<feature type="compositionally biased region" description="Basic and acidic residues" evidence="1">
    <location>
        <begin position="1"/>
        <end position="11"/>
    </location>
</feature>
<name>A0A926KLA6_9BACL</name>
<dbReference type="Proteomes" id="UP000650466">
    <property type="component" value="Unassembled WGS sequence"/>
</dbReference>
<dbReference type="Pfam" id="PF14151">
    <property type="entry name" value="YfhD"/>
    <property type="match status" value="1"/>
</dbReference>
<sequence length="51" mass="5809">MLNDNLNKEKQNSSLPITKNEDVEFAAEVADADDFEAAERAQAADYRQEHR</sequence>
<keyword evidence="3" id="KW-1185">Reference proteome</keyword>
<organism evidence="2 3">
    <name type="scientific">Paenibacillus sedimenti</name>
    <dbReference type="NCBI Taxonomy" id="2770274"/>
    <lineage>
        <taxon>Bacteria</taxon>
        <taxon>Bacillati</taxon>
        <taxon>Bacillota</taxon>
        <taxon>Bacilli</taxon>
        <taxon>Bacillales</taxon>
        <taxon>Paenibacillaceae</taxon>
        <taxon>Paenibacillus</taxon>
    </lineage>
</organism>